<sequence>MFIHKRKIRWVKPGRIKEVLRSWISDVNAGNAGKDERWKMAPACIWWTIWKERNQRCFEGKKSNIQKIKTDCLCLYYFRCKQVVIGSTEDVFNAIDWL</sequence>
<evidence type="ECO:0000313" key="2">
    <source>
        <dbReference type="Proteomes" id="UP001234989"/>
    </source>
</evidence>
<keyword evidence="2" id="KW-1185">Reference proteome</keyword>
<dbReference type="AlphaFoldDB" id="A0AAF0RBG9"/>
<accession>A0AAF0RBG9</accession>
<name>A0AAF0RBG9_SOLVR</name>
<proteinExistence type="predicted"/>
<reference evidence="1" key="1">
    <citation type="submission" date="2023-08" db="EMBL/GenBank/DDBJ databases">
        <title>A de novo genome assembly of Solanum verrucosum Schlechtendal, a Mexican diploid species geographically isolated from the other diploid A-genome species in potato relatives.</title>
        <authorList>
            <person name="Hosaka K."/>
        </authorList>
    </citation>
    <scope>NUCLEOTIDE SEQUENCE</scope>
    <source>
        <tissue evidence="1">Young leaves</tissue>
    </source>
</reference>
<dbReference type="Proteomes" id="UP001234989">
    <property type="component" value="Chromosome 6"/>
</dbReference>
<gene>
    <name evidence="1" type="ORF">MTR67_028519</name>
</gene>
<evidence type="ECO:0000313" key="1">
    <source>
        <dbReference type="EMBL" id="WMV35134.1"/>
    </source>
</evidence>
<protein>
    <submittedName>
        <fullName evidence="1">Uncharacterized protein</fullName>
    </submittedName>
</protein>
<organism evidence="1 2">
    <name type="scientific">Solanum verrucosum</name>
    <dbReference type="NCBI Taxonomy" id="315347"/>
    <lineage>
        <taxon>Eukaryota</taxon>
        <taxon>Viridiplantae</taxon>
        <taxon>Streptophyta</taxon>
        <taxon>Embryophyta</taxon>
        <taxon>Tracheophyta</taxon>
        <taxon>Spermatophyta</taxon>
        <taxon>Magnoliopsida</taxon>
        <taxon>eudicotyledons</taxon>
        <taxon>Gunneridae</taxon>
        <taxon>Pentapetalae</taxon>
        <taxon>asterids</taxon>
        <taxon>lamiids</taxon>
        <taxon>Solanales</taxon>
        <taxon>Solanaceae</taxon>
        <taxon>Solanoideae</taxon>
        <taxon>Solaneae</taxon>
        <taxon>Solanum</taxon>
    </lineage>
</organism>
<dbReference type="EMBL" id="CP133617">
    <property type="protein sequence ID" value="WMV35134.1"/>
    <property type="molecule type" value="Genomic_DNA"/>
</dbReference>